<dbReference type="RefSeq" id="WP_345572020.1">
    <property type="nucleotide sequence ID" value="NZ_BAAAZX010000067.1"/>
</dbReference>
<dbReference type="Pfam" id="PF21897">
    <property type="entry name" value="DUF6919"/>
    <property type="match status" value="1"/>
</dbReference>
<gene>
    <name evidence="2" type="ORF">GCM10022232_93740</name>
</gene>
<feature type="domain" description="DUF6919" evidence="1">
    <location>
        <begin position="33"/>
        <end position="220"/>
    </location>
</feature>
<proteinExistence type="predicted"/>
<comment type="caution">
    <text evidence="2">The sequence shown here is derived from an EMBL/GenBank/DDBJ whole genome shotgun (WGS) entry which is preliminary data.</text>
</comment>
<dbReference type="InterPro" id="IPR054212">
    <property type="entry name" value="DUF6919"/>
</dbReference>
<sequence length="227" mass="24899">MSTAAAPNPWAAGIEARGRLAGWLDACRRRRAEARAWYQAGTLEELAALTARWLRGQMLWTPNGHVGGPDPETLPLVEVLADLNLAGILTETSQPGELAVLHGRPWRQRAYVTVFVARPESARTLAAQAAKAGLVVRAYGPGRRVDENGERDAVDVTLWEGHGVMTGMGDRISPRAVRRIFPGCDRQAVREVATAWQVTLIDPQWGRDTVLWPFLTHFLNSLQAVPA</sequence>
<evidence type="ECO:0000259" key="1">
    <source>
        <dbReference type="Pfam" id="PF21897"/>
    </source>
</evidence>
<dbReference type="Proteomes" id="UP001500456">
    <property type="component" value="Unassembled WGS sequence"/>
</dbReference>
<accession>A0ABP7U0G2</accession>
<dbReference type="EMBL" id="BAAAZX010000067">
    <property type="protein sequence ID" value="GAA4033118.1"/>
    <property type="molecule type" value="Genomic_DNA"/>
</dbReference>
<name>A0ABP7U0G2_9ACTN</name>
<organism evidence="2 3">
    <name type="scientific">Streptomyces plumbiresistens</name>
    <dbReference type="NCBI Taxonomy" id="511811"/>
    <lineage>
        <taxon>Bacteria</taxon>
        <taxon>Bacillati</taxon>
        <taxon>Actinomycetota</taxon>
        <taxon>Actinomycetes</taxon>
        <taxon>Kitasatosporales</taxon>
        <taxon>Streptomycetaceae</taxon>
        <taxon>Streptomyces</taxon>
    </lineage>
</organism>
<protein>
    <recommendedName>
        <fullName evidence="1">DUF6919 domain-containing protein</fullName>
    </recommendedName>
</protein>
<keyword evidence="3" id="KW-1185">Reference proteome</keyword>
<evidence type="ECO:0000313" key="2">
    <source>
        <dbReference type="EMBL" id="GAA4033118.1"/>
    </source>
</evidence>
<evidence type="ECO:0000313" key="3">
    <source>
        <dbReference type="Proteomes" id="UP001500456"/>
    </source>
</evidence>
<reference evidence="3" key="1">
    <citation type="journal article" date="2019" name="Int. J. Syst. Evol. Microbiol.">
        <title>The Global Catalogue of Microorganisms (GCM) 10K type strain sequencing project: providing services to taxonomists for standard genome sequencing and annotation.</title>
        <authorList>
            <consortium name="The Broad Institute Genomics Platform"/>
            <consortium name="The Broad Institute Genome Sequencing Center for Infectious Disease"/>
            <person name="Wu L."/>
            <person name="Ma J."/>
        </authorList>
    </citation>
    <scope>NUCLEOTIDE SEQUENCE [LARGE SCALE GENOMIC DNA]</scope>
    <source>
        <strain evidence="3">JCM 16924</strain>
    </source>
</reference>